<accession>A0A1E1XVN4</accession>
<evidence type="ECO:0000256" key="1">
    <source>
        <dbReference type="ARBA" id="ARBA00022618"/>
    </source>
</evidence>
<dbReference type="InterPro" id="IPR024990">
    <property type="entry name" value="Apc1"/>
</dbReference>
<reference evidence="6" key="1">
    <citation type="submission" date="2016-09" db="EMBL/GenBank/DDBJ databases">
        <authorList>
            <person name="Capua I."/>
            <person name="De Benedictis P."/>
            <person name="Joannis T."/>
            <person name="Lombin L.H."/>
            <person name="Cattoli G."/>
        </authorList>
    </citation>
    <scope>NUCLEOTIDE SEQUENCE</scope>
</reference>
<organism evidence="6">
    <name type="scientific">Amblyomma sculptum</name>
    <name type="common">Tick</name>
    <dbReference type="NCBI Taxonomy" id="1581419"/>
    <lineage>
        <taxon>Eukaryota</taxon>
        <taxon>Metazoa</taxon>
        <taxon>Ecdysozoa</taxon>
        <taxon>Arthropoda</taxon>
        <taxon>Chelicerata</taxon>
        <taxon>Arachnida</taxon>
        <taxon>Acari</taxon>
        <taxon>Parasitiformes</taxon>
        <taxon>Ixodida</taxon>
        <taxon>Ixodoidea</taxon>
        <taxon>Ixodidae</taxon>
        <taxon>Amblyomminae</taxon>
        <taxon>Amblyomma</taxon>
    </lineage>
</organism>
<dbReference type="PANTHER" id="PTHR12827:SF3">
    <property type="entry name" value="ANAPHASE-PROMOTING COMPLEX SUBUNIT 1"/>
    <property type="match status" value="1"/>
</dbReference>
<sequence length="225" mass="24724">MVGNMYLCYHLRFLKMLKLVSCMQSRPCARPVLTMCDSVPALDVQYLPSLRMLLVLDLNHSLSLYAGPSRVCKVHVPSFLFAPSRELECTSGSAIPPLHRRSTMGNSCGADSVLEDISNSPPVSVSASSRHAKMLGEDSGPPPPSHHVSLQDAVRNRVTLESSSGTYYRLSIPAMSKDRIVKRCLKALSSVLPQELGLQVLMRWYMSRNAPGPTDLTASTEMNSF</sequence>
<dbReference type="GO" id="GO:0060090">
    <property type="term" value="F:molecular adaptor activity"/>
    <property type="evidence" value="ECO:0007669"/>
    <property type="project" value="TreeGrafter"/>
</dbReference>
<dbReference type="GO" id="GO:0007091">
    <property type="term" value="P:metaphase/anaphase transition of mitotic cell cycle"/>
    <property type="evidence" value="ECO:0007669"/>
    <property type="project" value="TreeGrafter"/>
</dbReference>
<dbReference type="Pfam" id="PF12859">
    <property type="entry name" value="ANAPC1"/>
    <property type="match status" value="1"/>
</dbReference>
<protein>
    <submittedName>
        <fullName evidence="6">Putative conserved secreted protein</fullName>
    </submittedName>
</protein>
<feature type="region of interest" description="Disordered" evidence="4">
    <location>
        <begin position="119"/>
        <end position="149"/>
    </location>
</feature>
<name>A0A1E1XVN4_AMBSC</name>
<feature type="compositionally biased region" description="Low complexity" evidence="4">
    <location>
        <begin position="119"/>
        <end position="129"/>
    </location>
</feature>
<dbReference type="AlphaFoldDB" id="A0A1E1XVN4"/>
<feature type="domain" description="Anaphase-promoting complex subunit 1 N-terminal" evidence="5">
    <location>
        <begin position="51"/>
        <end position="209"/>
    </location>
</feature>
<feature type="non-terminal residue" evidence="6">
    <location>
        <position position="225"/>
    </location>
</feature>
<keyword evidence="3" id="KW-0131">Cell cycle</keyword>
<dbReference type="EMBL" id="GFAA01000090">
    <property type="protein sequence ID" value="JAU03345.1"/>
    <property type="molecule type" value="mRNA"/>
</dbReference>
<dbReference type="GO" id="GO:0070979">
    <property type="term" value="P:protein K11-linked ubiquitination"/>
    <property type="evidence" value="ECO:0007669"/>
    <property type="project" value="TreeGrafter"/>
</dbReference>
<keyword evidence="2" id="KW-0498">Mitosis</keyword>
<dbReference type="GO" id="GO:0051301">
    <property type="term" value="P:cell division"/>
    <property type="evidence" value="ECO:0007669"/>
    <property type="project" value="UniProtKB-KW"/>
</dbReference>
<evidence type="ECO:0000313" key="6">
    <source>
        <dbReference type="EMBL" id="JAU03345.1"/>
    </source>
</evidence>
<evidence type="ECO:0000256" key="3">
    <source>
        <dbReference type="ARBA" id="ARBA00023306"/>
    </source>
</evidence>
<evidence type="ECO:0000256" key="4">
    <source>
        <dbReference type="SAM" id="MobiDB-lite"/>
    </source>
</evidence>
<dbReference type="InterPro" id="IPR049255">
    <property type="entry name" value="Apc1_N"/>
</dbReference>
<keyword evidence="1" id="KW-0132">Cell division</keyword>
<dbReference type="GO" id="GO:0031145">
    <property type="term" value="P:anaphase-promoting complex-dependent catabolic process"/>
    <property type="evidence" value="ECO:0007669"/>
    <property type="project" value="TreeGrafter"/>
</dbReference>
<dbReference type="GO" id="GO:0005680">
    <property type="term" value="C:anaphase-promoting complex"/>
    <property type="evidence" value="ECO:0007669"/>
    <property type="project" value="InterPro"/>
</dbReference>
<dbReference type="PANTHER" id="PTHR12827">
    <property type="entry name" value="MEIOTIC CHECKPOINT REGULATOR TSG24 FAMILY MEMBER"/>
    <property type="match status" value="1"/>
</dbReference>
<reference evidence="6" key="2">
    <citation type="journal article" date="2017" name="Front. Cell. Infect. Microbiol.">
        <title>Analysis of the Salivary Gland Transcriptome of Unfed and Partially Fed Amblyomma sculptum Ticks and Descriptive Proteome of the Saliva.</title>
        <authorList>
            <person name="Esteves E."/>
            <person name="Maruyama S.R."/>
            <person name="Kawahara R."/>
            <person name="Fujita A."/>
            <person name="Martins L.A."/>
            <person name="Righi A.A."/>
            <person name="Costa F.B."/>
            <person name="Palmisano G."/>
            <person name="Labruna M.B."/>
            <person name="Sa-Nunes A."/>
            <person name="Ribeiro J.M.C."/>
            <person name="Fogaca A.C."/>
        </authorList>
    </citation>
    <scope>NUCLEOTIDE SEQUENCE</scope>
</reference>
<proteinExistence type="evidence at transcript level"/>
<evidence type="ECO:0000259" key="5">
    <source>
        <dbReference type="Pfam" id="PF12859"/>
    </source>
</evidence>
<evidence type="ECO:0000256" key="2">
    <source>
        <dbReference type="ARBA" id="ARBA00022776"/>
    </source>
</evidence>